<feature type="domain" description="HTH gntR-type" evidence="4">
    <location>
        <begin position="15"/>
        <end position="82"/>
    </location>
</feature>
<dbReference type="SMART" id="SM00895">
    <property type="entry name" value="FCD"/>
    <property type="match status" value="1"/>
</dbReference>
<dbReference type="InterPro" id="IPR036390">
    <property type="entry name" value="WH_DNA-bd_sf"/>
</dbReference>
<dbReference type="EMBL" id="VFPT01000001">
    <property type="protein sequence ID" value="TQM94359.1"/>
    <property type="molecule type" value="Genomic_DNA"/>
</dbReference>
<dbReference type="Pfam" id="PF00392">
    <property type="entry name" value="GntR"/>
    <property type="match status" value="1"/>
</dbReference>
<evidence type="ECO:0000256" key="2">
    <source>
        <dbReference type="ARBA" id="ARBA00023125"/>
    </source>
</evidence>
<keyword evidence="3" id="KW-0804">Transcription</keyword>
<evidence type="ECO:0000313" key="6">
    <source>
        <dbReference type="Proteomes" id="UP000320582"/>
    </source>
</evidence>
<dbReference type="SUPFAM" id="SSF48008">
    <property type="entry name" value="GntR ligand-binding domain-like"/>
    <property type="match status" value="1"/>
</dbReference>
<dbReference type="Proteomes" id="UP000320582">
    <property type="component" value="Unassembled WGS sequence"/>
</dbReference>
<dbReference type="SUPFAM" id="SSF46785">
    <property type="entry name" value="Winged helix' DNA-binding domain"/>
    <property type="match status" value="1"/>
</dbReference>
<dbReference type="SMART" id="SM00345">
    <property type="entry name" value="HTH_GNTR"/>
    <property type="match status" value="1"/>
</dbReference>
<dbReference type="InterPro" id="IPR008920">
    <property type="entry name" value="TF_FadR/GntR_C"/>
</dbReference>
<dbReference type="Pfam" id="PF07729">
    <property type="entry name" value="FCD"/>
    <property type="match status" value="1"/>
</dbReference>
<dbReference type="PANTHER" id="PTHR43537">
    <property type="entry name" value="TRANSCRIPTIONAL REGULATOR, GNTR FAMILY"/>
    <property type="match status" value="1"/>
</dbReference>
<dbReference type="PROSITE" id="PS50949">
    <property type="entry name" value="HTH_GNTR"/>
    <property type="match status" value="1"/>
</dbReference>
<organism evidence="5 6">
    <name type="scientific">Roseinatronobacter monicus</name>
    <dbReference type="NCBI Taxonomy" id="393481"/>
    <lineage>
        <taxon>Bacteria</taxon>
        <taxon>Pseudomonadati</taxon>
        <taxon>Pseudomonadota</taxon>
        <taxon>Alphaproteobacteria</taxon>
        <taxon>Rhodobacterales</taxon>
        <taxon>Paracoccaceae</taxon>
        <taxon>Roseinatronobacter</taxon>
    </lineage>
</organism>
<dbReference type="InterPro" id="IPR000524">
    <property type="entry name" value="Tscrpt_reg_HTH_GntR"/>
</dbReference>
<dbReference type="InterPro" id="IPR011711">
    <property type="entry name" value="GntR_C"/>
</dbReference>
<dbReference type="PANTHER" id="PTHR43537:SF5">
    <property type="entry name" value="UXU OPERON TRANSCRIPTIONAL REGULATOR"/>
    <property type="match status" value="1"/>
</dbReference>
<name>A0A543KH05_9RHOB</name>
<protein>
    <submittedName>
        <fullName evidence="5">GntR family transcriptional regulator</fullName>
    </submittedName>
</protein>
<dbReference type="Gene3D" id="1.10.10.10">
    <property type="entry name" value="Winged helix-like DNA-binding domain superfamily/Winged helix DNA-binding domain"/>
    <property type="match status" value="1"/>
</dbReference>
<accession>A0A543KH05</accession>
<proteinExistence type="predicted"/>
<dbReference type="OrthoDB" id="9788098at2"/>
<evidence type="ECO:0000256" key="1">
    <source>
        <dbReference type="ARBA" id="ARBA00023015"/>
    </source>
</evidence>
<dbReference type="AlphaFoldDB" id="A0A543KH05"/>
<reference evidence="5 6" key="1">
    <citation type="submission" date="2019-06" db="EMBL/GenBank/DDBJ databases">
        <title>Genomic Encyclopedia of Archaeal and Bacterial Type Strains, Phase II (KMG-II): from individual species to whole genera.</title>
        <authorList>
            <person name="Goeker M."/>
        </authorList>
    </citation>
    <scope>NUCLEOTIDE SEQUENCE [LARGE SCALE GENOMIC DNA]</scope>
    <source>
        <strain evidence="5 6">DSM 18423</strain>
    </source>
</reference>
<dbReference type="Gene3D" id="1.20.120.530">
    <property type="entry name" value="GntR ligand-binding domain-like"/>
    <property type="match status" value="1"/>
</dbReference>
<keyword evidence="2" id="KW-0238">DNA-binding</keyword>
<gene>
    <name evidence="5" type="ORF">BD293_3035</name>
</gene>
<evidence type="ECO:0000313" key="5">
    <source>
        <dbReference type="EMBL" id="TQM94359.1"/>
    </source>
</evidence>
<dbReference type="GO" id="GO:0003677">
    <property type="term" value="F:DNA binding"/>
    <property type="evidence" value="ECO:0007669"/>
    <property type="project" value="UniProtKB-KW"/>
</dbReference>
<keyword evidence="6" id="KW-1185">Reference proteome</keyword>
<dbReference type="InterPro" id="IPR036388">
    <property type="entry name" value="WH-like_DNA-bd_sf"/>
</dbReference>
<dbReference type="GO" id="GO:0003700">
    <property type="term" value="F:DNA-binding transcription factor activity"/>
    <property type="evidence" value="ECO:0007669"/>
    <property type="project" value="InterPro"/>
</dbReference>
<sequence length="232" mass="26078">MQNTFFSSLDTLRGPSATDLVFEEIYRRVVEFELPPGTKLSEQEVARQMGISRQPVRDAFFRMSQLGLIQIQPQRATTVSLISVEAVLRANFVRTALETEIVERAVENLTDEAIAELAENVENQRHAVAAADRIGFHALDEAFHQQICTCAGHSYVWAVIRENKAHMDRVRLLSLGFNAPNALADHERILEALRARDAARASGEMRIHLAGILDLIEQIRAENPTMFASQDR</sequence>
<keyword evidence="1" id="KW-0805">Transcription regulation</keyword>
<comment type="caution">
    <text evidence="5">The sequence shown here is derived from an EMBL/GenBank/DDBJ whole genome shotgun (WGS) entry which is preliminary data.</text>
</comment>
<evidence type="ECO:0000256" key="3">
    <source>
        <dbReference type="ARBA" id="ARBA00023163"/>
    </source>
</evidence>
<evidence type="ECO:0000259" key="4">
    <source>
        <dbReference type="PROSITE" id="PS50949"/>
    </source>
</evidence>
<dbReference type="RefSeq" id="WP_142082954.1">
    <property type="nucleotide sequence ID" value="NZ_VFPT01000001.1"/>
</dbReference>